<dbReference type="InterPro" id="IPR008984">
    <property type="entry name" value="SMAD_FHA_dom_sf"/>
</dbReference>
<dbReference type="Pfam" id="PF00486">
    <property type="entry name" value="Trans_reg_C"/>
    <property type="match status" value="1"/>
</dbReference>
<dbReference type="InterPro" id="IPR050923">
    <property type="entry name" value="Cell_Proc_Reg/RNA_Proc"/>
</dbReference>
<keyword evidence="6" id="KW-1185">Reference proteome</keyword>
<dbReference type="SUPFAM" id="SSF46894">
    <property type="entry name" value="C-terminal effector domain of the bipartite response regulators"/>
    <property type="match status" value="1"/>
</dbReference>
<dbReference type="InterPro" id="IPR016032">
    <property type="entry name" value="Sig_transdc_resp-reg_C-effctor"/>
</dbReference>
<proteinExistence type="predicted"/>
<feature type="DNA-binding region" description="OmpR/PhoB-type" evidence="2">
    <location>
        <begin position="1"/>
        <end position="98"/>
    </location>
</feature>
<reference evidence="6" key="2">
    <citation type="submission" date="2016-04" db="EMBL/GenBank/DDBJ databases">
        <title>First Complete Genome Sequence of a Subdivision 6 Acidobacterium.</title>
        <authorList>
            <person name="Huang S."/>
            <person name="Vieira S."/>
            <person name="Bunk B."/>
            <person name="Riedel T."/>
            <person name="Sproeer C."/>
            <person name="Overmann J."/>
        </authorList>
    </citation>
    <scope>NUCLEOTIDE SEQUENCE [LARGE SCALE GENOMIC DNA]</scope>
    <source>
        <strain evidence="6">DSM 100886 HEG_-6_39</strain>
    </source>
</reference>
<feature type="domain" description="FHA" evidence="3">
    <location>
        <begin position="133"/>
        <end position="182"/>
    </location>
</feature>
<dbReference type="Gene3D" id="2.60.200.20">
    <property type="match status" value="1"/>
</dbReference>
<dbReference type="Pfam" id="PF00498">
    <property type="entry name" value="FHA"/>
    <property type="match status" value="1"/>
</dbReference>
<dbReference type="CDD" id="cd00060">
    <property type="entry name" value="FHA"/>
    <property type="match status" value="1"/>
</dbReference>
<evidence type="ECO:0000313" key="6">
    <source>
        <dbReference type="Proteomes" id="UP000076079"/>
    </source>
</evidence>
<dbReference type="Gene3D" id="1.10.10.10">
    <property type="entry name" value="Winged helix-like DNA-binding domain superfamily/Winged helix DNA-binding domain"/>
    <property type="match status" value="1"/>
</dbReference>
<organism evidence="5 6">
    <name type="scientific">Luteitalea pratensis</name>
    <dbReference type="NCBI Taxonomy" id="1855912"/>
    <lineage>
        <taxon>Bacteria</taxon>
        <taxon>Pseudomonadati</taxon>
        <taxon>Acidobacteriota</taxon>
        <taxon>Vicinamibacteria</taxon>
        <taxon>Vicinamibacterales</taxon>
        <taxon>Vicinamibacteraceae</taxon>
        <taxon>Luteitalea</taxon>
    </lineage>
</organism>
<dbReference type="OrthoDB" id="9816555at2"/>
<dbReference type="GO" id="GO:0000160">
    <property type="term" value="P:phosphorelay signal transduction system"/>
    <property type="evidence" value="ECO:0007669"/>
    <property type="project" value="InterPro"/>
</dbReference>
<evidence type="ECO:0000256" key="1">
    <source>
        <dbReference type="ARBA" id="ARBA00023125"/>
    </source>
</evidence>
<dbReference type="EMBL" id="CP015136">
    <property type="protein sequence ID" value="AMY07791.1"/>
    <property type="molecule type" value="Genomic_DNA"/>
</dbReference>
<evidence type="ECO:0000256" key="2">
    <source>
        <dbReference type="PROSITE-ProRule" id="PRU01091"/>
    </source>
</evidence>
<dbReference type="GO" id="GO:0006355">
    <property type="term" value="P:regulation of DNA-templated transcription"/>
    <property type="evidence" value="ECO:0007669"/>
    <property type="project" value="InterPro"/>
</dbReference>
<dbReference type="Proteomes" id="UP000076079">
    <property type="component" value="Chromosome"/>
</dbReference>
<dbReference type="PROSITE" id="PS51755">
    <property type="entry name" value="OMPR_PHOB"/>
    <property type="match status" value="1"/>
</dbReference>
<dbReference type="InterPro" id="IPR036388">
    <property type="entry name" value="WH-like_DNA-bd_sf"/>
</dbReference>
<gene>
    <name evidence="5" type="primary">garA_4</name>
    <name evidence="5" type="ORF">LuPra_00972</name>
</gene>
<reference evidence="5 6" key="1">
    <citation type="journal article" date="2016" name="Genome Announc.">
        <title>First Complete Genome Sequence of a Subdivision 6 Acidobacterium Strain.</title>
        <authorList>
            <person name="Huang S."/>
            <person name="Vieira S."/>
            <person name="Bunk B."/>
            <person name="Riedel T."/>
            <person name="Sproer C."/>
            <person name="Overmann J."/>
        </authorList>
    </citation>
    <scope>NUCLEOTIDE SEQUENCE [LARGE SCALE GENOMIC DNA]</scope>
    <source>
        <strain evidence="6">DSM 100886 HEG_-6_39</strain>
    </source>
</reference>
<dbReference type="STRING" id="1855912.LuPra_00972"/>
<dbReference type="InterPro" id="IPR000253">
    <property type="entry name" value="FHA_dom"/>
</dbReference>
<dbReference type="KEGG" id="abac:LuPra_00972"/>
<evidence type="ECO:0000313" key="5">
    <source>
        <dbReference type="EMBL" id="AMY07791.1"/>
    </source>
</evidence>
<dbReference type="PANTHER" id="PTHR23308">
    <property type="entry name" value="NUCLEAR INHIBITOR OF PROTEIN PHOSPHATASE-1"/>
    <property type="match status" value="1"/>
</dbReference>
<dbReference type="RefSeq" id="WP_110169698.1">
    <property type="nucleotide sequence ID" value="NZ_CP015136.1"/>
</dbReference>
<name>A0A143PGZ4_LUTPR</name>
<accession>A0A143PGZ4</accession>
<dbReference type="GO" id="GO:0003677">
    <property type="term" value="F:DNA binding"/>
    <property type="evidence" value="ECO:0007669"/>
    <property type="project" value="UniProtKB-UniRule"/>
</dbReference>
<dbReference type="AlphaFoldDB" id="A0A143PGZ4"/>
<dbReference type="PROSITE" id="PS50006">
    <property type="entry name" value="FHA_DOMAIN"/>
    <property type="match status" value="1"/>
</dbReference>
<dbReference type="InterPro" id="IPR001867">
    <property type="entry name" value="OmpR/PhoB-type_DNA-bd"/>
</dbReference>
<evidence type="ECO:0000259" key="3">
    <source>
        <dbReference type="PROSITE" id="PS50006"/>
    </source>
</evidence>
<protein>
    <submittedName>
        <fullName evidence="5">Glycogen accumulation regulator GarA</fullName>
    </submittedName>
</protein>
<evidence type="ECO:0000259" key="4">
    <source>
        <dbReference type="PROSITE" id="PS51755"/>
    </source>
</evidence>
<dbReference type="SMART" id="SM00240">
    <property type="entry name" value="FHA"/>
    <property type="match status" value="1"/>
</dbReference>
<feature type="domain" description="OmpR/PhoB-type" evidence="4">
    <location>
        <begin position="1"/>
        <end position="98"/>
    </location>
</feature>
<dbReference type="SUPFAM" id="SSF49879">
    <property type="entry name" value="SMAD/FHA domain"/>
    <property type="match status" value="1"/>
</dbReference>
<keyword evidence="1 2" id="KW-0238">DNA-binding</keyword>
<sequence length="216" mass="24163">MRVAFGEFLLDSETRELCRAGRALDLTPKAFDLLAMLIANRPRIVTKAELQERLWPDSFVVDKNLANLVSEIRDALGEDASNPRIIRTAHRVGYAFQHRDGRDEPRHQSARRNERIFRLMWDDQHITLEEGEYVIGRDPDADVYVDSPSVSRRHAVLRITGHQACVEDLGSRNGTFVGDRRIDSSSALQNGDAIRVGSVVLTFRAVVAPGSTKSAG</sequence>
<dbReference type="SMART" id="SM00862">
    <property type="entry name" value="Trans_reg_C"/>
    <property type="match status" value="1"/>
</dbReference>
<dbReference type="CDD" id="cd00383">
    <property type="entry name" value="trans_reg_C"/>
    <property type="match status" value="1"/>
</dbReference>